<organism evidence="1 2">
    <name type="scientific">Myxococcus phage Mx8</name>
    <dbReference type="NCBI Taxonomy" id="49964"/>
    <lineage>
        <taxon>Viruses</taxon>
        <taxon>Duplodnaviria</taxon>
        <taxon>Heunggongvirae</taxon>
        <taxon>Uroviricota</taxon>
        <taxon>Caudoviricetes</taxon>
        <taxon>Myxoctovirus</taxon>
        <taxon>Myxoctovirus Mx8</taxon>
    </lineage>
</organism>
<sequence>MSHLAPQPPPVEGKAPHTWEGIFHEMTLRARDADGDEKRGWALLAYDANLRSFEGVEKYGRPHQSDNGRDHGKDAYQEALDGVCYWRAEADVAHLTGDESRATEAWALYQDSLRLAHRARLYLLRRDGR</sequence>
<protein>
    <submittedName>
        <fullName evidence="1">p37</fullName>
    </submittedName>
</protein>
<dbReference type="GeneID" id="921765"/>
<dbReference type="Proteomes" id="UP000002093">
    <property type="component" value="Segment"/>
</dbReference>
<reference evidence="1 2" key="1">
    <citation type="submission" date="2001-06" db="EMBL/GenBank/DDBJ databases">
        <title>Genome organization of temperate Myxococcus phage Mx8.</title>
        <authorList>
            <person name="Youderian P."/>
            <person name="Walthers D."/>
            <person name="Salmi D."/>
            <person name="Magrini V."/>
            <person name="Hartzell P.L."/>
        </authorList>
    </citation>
    <scope>NUCLEOTIDE SEQUENCE [LARGE SCALE GENOMIC DNA]</scope>
</reference>
<evidence type="ECO:0000313" key="1">
    <source>
        <dbReference type="EMBL" id="AAK94372.1"/>
    </source>
</evidence>
<name>Q94MT2_9CAUD</name>
<dbReference type="KEGG" id="vg:921765"/>
<dbReference type="EMBL" id="AF396866">
    <property type="protein sequence ID" value="AAK94372.1"/>
    <property type="molecule type" value="Genomic_DNA"/>
</dbReference>
<proteinExistence type="predicted"/>
<dbReference type="RefSeq" id="NP_203451.1">
    <property type="nucleotide sequence ID" value="NC_003085.1"/>
</dbReference>
<accession>Q94MT2</accession>
<evidence type="ECO:0000313" key="2">
    <source>
        <dbReference type="Proteomes" id="UP000002093"/>
    </source>
</evidence>
<keyword evidence="2" id="KW-1185">Reference proteome</keyword>